<evidence type="ECO:0000256" key="5">
    <source>
        <dbReference type="ARBA" id="ARBA00022970"/>
    </source>
</evidence>
<dbReference type="PANTHER" id="PTHR33228:SF82">
    <property type="entry name" value="OS06G0654400 PROTEIN"/>
    <property type="match status" value="1"/>
</dbReference>
<keyword evidence="7 9" id="KW-0472">Membrane</keyword>
<proteinExistence type="inferred from homology"/>
<dbReference type="Proteomes" id="UP001327560">
    <property type="component" value="Chromosome 1"/>
</dbReference>
<evidence type="ECO:0000256" key="1">
    <source>
        <dbReference type="ARBA" id="ARBA00004167"/>
    </source>
</evidence>
<evidence type="ECO:0000256" key="6">
    <source>
        <dbReference type="ARBA" id="ARBA00022989"/>
    </source>
</evidence>
<evidence type="ECO:0000256" key="4">
    <source>
        <dbReference type="ARBA" id="ARBA00022692"/>
    </source>
</evidence>
<keyword evidence="11" id="KW-1185">Reference proteome</keyword>
<evidence type="ECO:0000256" key="9">
    <source>
        <dbReference type="SAM" id="Phobius"/>
    </source>
</evidence>
<name>A0AAQ3PXR6_9LILI</name>
<keyword evidence="4 9" id="KW-0812">Transmembrane</keyword>
<gene>
    <name evidence="10" type="ORF">Cni_G00814</name>
</gene>
<accession>A0AAQ3PXR6</accession>
<sequence>MRVGAGFNTTAAPAAARIGGHSGLQSPVSYLFGGLAAMLGLIAFALLLLACSYWKLSRRVDQRGRRDGSGGGGVEAKLEAAMASPLACYEEKIVVIMAGEERPRYLATPTSSRATSFGDHSASRDDDDTSN</sequence>
<evidence type="ECO:0000313" key="10">
    <source>
        <dbReference type="EMBL" id="WOK92123.1"/>
    </source>
</evidence>
<comment type="subcellular location">
    <subcellularLocation>
        <location evidence="1">Membrane</location>
        <topology evidence="1">Single-pass membrane protein</topology>
    </subcellularLocation>
</comment>
<dbReference type="GO" id="GO:0080143">
    <property type="term" value="P:regulation of amino acid export"/>
    <property type="evidence" value="ECO:0007669"/>
    <property type="project" value="InterPro"/>
</dbReference>
<dbReference type="InterPro" id="IPR040359">
    <property type="entry name" value="GDU"/>
</dbReference>
<evidence type="ECO:0000313" key="11">
    <source>
        <dbReference type="Proteomes" id="UP001327560"/>
    </source>
</evidence>
<organism evidence="10 11">
    <name type="scientific">Canna indica</name>
    <name type="common">Indian-shot</name>
    <dbReference type="NCBI Taxonomy" id="4628"/>
    <lineage>
        <taxon>Eukaryota</taxon>
        <taxon>Viridiplantae</taxon>
        <taxon>Streptophyta</taxon>
        <taxon>Embryophyta</taxon>
        <taxon>Tracheophyta</taxon>
        <taxon>Spermatophyta</taxon>
        <taxon>Magnoliopsida</taxon>
        <taxon>Liliopsida</taxon>
        <taxon>Zingiberales</taxon>
        <taxon>Cannaceae</taxon>
        <taxon>Canna</taxon>
    </lineage>
</organism>
<keyword evidence="5" id="KW-0029">Amino-acid transport</keyword>
<comment type="similarity">
    <text evidence="2">Belongs to the GLUTAMINE DUMPER 1 (TC 9.B.60) family.</text>
</comment>
<keyword evidence="3" id="KW-0813">Transport</keyword>
<evidence type="ECO:0000256" key="2">
    <source>
        <dbReference type="ARBA" id="ARBA00009977"/>
    </source>
</evidence>
<dbReference type="PANTHER" id="PTHR33228">
    <property type="entry name" value="PROTEIN GLUTAMINE DUMPER 4-RELATED"/>
    <property type="match status" value="1"/>
</dbReference>
<feature type="transmembrane region" description="Helical" evidence="9">
    <location>
        <begin position="30"/>
        <end position="56"/>
    </location>
</feature>
<reference evidence="10 11" key="1">
    <citation type="submission" date="2023-10" db="EMBL/GenBank/DDBJ databases">
        <title>Chromosome-scale genome assembly provides insights into flower coloration mechanisms of Canna indica.</title>
        <authorList>
            <person name="Li C."/>
        </authorList>
    </citation>
    <scope>NUCLEOTIDE SEQUENCE [LARGE SCALE GENOMIC DNA]</scope>
    <source>
        <tissue evidence="10">Flower</tissue>
    </source>
</reference>
<dbReference type="EMBL" id="CP136890">
    <property type="protein sequence ID" value="WOK92123.1"/>
    <property type="molecule type" value="Genomic_DNA"/>
</dbReference>
<evidence type="ECO:0000256" key="8">
    <source>
        <dbReference type="SAM" id="MobiDB-lite"/>
    </source>
</evidence>
<dbReference type="GO" id="GO:0016020">
    <property type="term" value="C:membrane"/>
    <property type="evidence" value="ECO:0007669"/>
    <property type="project" value="UniProtKB-SubCell"/>
</dbReference>
<evidence type="ECO:0000256" key="7">
    <source>
        <dbReference type="ARBA" id="ARBA00023136"/>
    </source>
</evidence>
<dbReference type="GO" id="GO:0006865">
    <property type="term" value="P:amino acid transport"/>
    <property type="evidence" value="ECO:0007669"/>
    <property type="project" value="UniProtKB-KW"/>
</dbReference>
<protein>
    <submittedName>
        <fullName evidence="10">Uncharacterized protein</fullName>
    </submittedName>
</protein>
<feature type="region of interest" description="Disordered" evidence="8">
    <location>
        <begin position="107"/>
        <end position="131"/>
    </location>
</feature>
<dbReference type="AlphaFoldDB" id="A0AAQ3PXR6"/>
<keyword evidence="6 9" id="KW-1133">Transmembrane helix</keyword>
<evidence type="ECO:0000256" key="3">
    <source>
        <dbReference type="ARBA" id="ARBA00022448"/>
    </source>
</evidence>